<sequence length="138" mass="15283">MAEAIEKLCTNSKLVADYSDIVVSPRYGAQERPLDLFRGFSVKQTHDILHHRSIARQRDPAIIAREAKLLLRHGQELADERRAEGNGTSNRAPSAVYTAQWPLPARDDDAVLQQSSAVAAFCRLPPADTILCCNFLAN</sequence>
<dbReference type="EnsemblPlants" id="OPUNC09G16800.1">
    <property type="protein sequence ID" value="OPUNC09G16800.1"/>
    <property type="gene ID" value="OPUNC09G16800"/>
</dbReference>
<evidence type="ECO:0000313" key="2">
    <source>
        <dbReference type="Proteomes" id="UP000026962"/>
    </source>
</evidence>
<organism evidence="1">
    <name type="scientific">Oryza punctata</name>
    <name type="common">Red rice</name>
    <dbReference type="NCBI Taxonomy" id="4537"/>
    <lineage>
        <taxon>Eukaryota</taxon>
        <taxon>Viridiplantae</taxon>
        <taxon>Streptophyta</taxon>
        <taxon>Embryophyta</taxon>
        <taxon>Tracheophyta</taxon>
        <taxon>Spermatophyta</taxon>
        <taxon>Magnoliopsida</taxon>
        <taxon>Liliopsida</taxon>
        <taxon>Poales</taxon>
        <taxon>Poaceae</taxon>
        <taxon>BOP clade</taxon>
        <taxon>Oryzoideae</taxon>
        <taxon>Oryzeae</taxon>
        <taxon>Oryzinae</taxon>
        <taxon>Oryza</taxon>
    </lineage>
</organism>
<accession>A0A0E0M435</accession>
<dbReference type="Proteomes" id="UP000026962">
    <property type="component" value="Chromosome 9"/>
</dbReference>
<evidence type="ECO:0000313" key="1">
    <source>
        <dbReference type="EnsemblPlants" id="OPUNC09G16800.1"/>
    </source>
</evidence>
<dbReference type="HOGENOM" id="CLU_1858519_0_0_1"/>
<proteinExistence type="predicted"/>
<dbReference type="Gramene" id="OPUNC09G16800.1">
    <property type="protein sequence ID" value="OPUNC09G16800.1"/>
    <property type="gene ID" value="OPUNC09G16800"/>
</dbReference>
<reference evidence="1" key="2">
    <citation type="submission" date="2018-05" db="EMBL/GenBank/DDBJ databases">
        <title>OpunRS2 (Oryza punctata Reference Sequence Version 2).</title>
        <authorList>
            <person name="Zhang J."/>
            <person name="Kudrna D."/>
            <person name="Lee S."/>
            <person name="Talag J."/>
            <person name="Welchert J."/>
            <person name="Wing R.A."/>
        </authorList>
    </citation>
    <scope>NUCLEOTIDE SEQUENCE [LARGE SCALE GENOMIC DNA]</scope>
</reference>
<keyword evidence="2" id="KW-1185">Reference proteome</keyword>
<name>A0A0E0M435_ORYPU</name>
<dbReference type="AlphaFoldDB" id="A0A0E0M435"/>
<reference evidence="1" key="1">
    <citation type="submission" date="2015-04" db="UniProtKB">
        <authorList>
            <consortium name="EnsemblPlants"/>
        </authorList>
    </citation>
    <scope>IDENTIFICATION</scope>
</reference>
<protein>
    <submittedName>
        <fullName evidence="1">Uncharacterized protein</fullName>
    </submittedName>
</protein>